<keyword evidence="4 12" id="KW-0813">Transport</keyword>
<organism evidence="13 14">
    <name type="scientific">Maricaulis virginensis</name>
    <dbReference type="NCBI Taxonomy" id="144022"/>
    <lineage>
        <taxon>Bacteria</taxon>
        <taxon>Pseudomonadati</taxon>
        <taxon>Pseudomonadota</taxon>
        <taxon>Alphaproteobacteria</taxon>
        <taxon>Maricaulales</taxon>
        <taxon>Maricaulaceae</taxon>
        <taxon>Maricaulis</taxon>
    </lineage>
</organism>
<evidence type="ECO:0000256" key="9">
    <source>
        <dbReference type="ARBA" id="ARBA00023010"/>
    </source>
</evidence>
<evidence type="ECO:0000256" key="10">
    <source>
        <dbReference type="ARBA" id="ARBA00023136"/>
    </source>
</evidence>
<proteinExistence type="inferred from homology"/>
<dbReference type="NCBIfam" id="TIGR00810">
    <property type="entry name" value="secG"/>
    <property type="match status" value="1"/>
</dbReference>
<keyword evidence="7 12" id="KW-0653">Protein transport</keyword>
<protein>
    <recommendedName>
        <fullName evidence="3 12">Protein-export membrane protein SecG</fullName>
    </recommendedName>
</protein>
<reference evidence="13" key="2">
    <citation type="submission" date="2023-01" db="EMBL/GenBank/DDBJ databases">
        <authorList>
            <person name="Sun Q."/>
            <person name="Evtushenko L."/>
        </authorList>
    </citation>
    <scope>NUCLEOTIDE SEQUENCE</scope>
    <source>
        <strain evidence="13">VKM B-1513</strain>
    </source>
</reference>
<comment type="caution">
    <text evidence="12">Lacks conserved residue(s) required for the propagation of feature annotation.</text>
</comment>
<dbReference type="Proteomes" id="UP001143486">
    <property type="component" value="Unassembled WGS sequence"/>
</dbReference>
<evidence type="ECO:0000256" key="5">
    <source>
        <dbReference type="ARBA" id="ARBA00022475"/>
    </source>
</evidence>
<dbReference type="GO" id="GO:0005886">
    <property type="term" value="C:plasma membrane"/>
    <property type="evidence" value="ECO:0007669"/>
    <property type="project" value="UniProtKB-SubCell"/>
</dbReference>
<evidence type="ECO:0000256" key="11">
    <source>
        <dbReference type="ARBA" id="ARBA00025182"/>
    </source>
</evidence>
<evidence type="ECO:0000256" key="4">
    <source>
        <dbReference type="ARBA" id="ARBA00022448"/>
    </source>
</evidence>
<keyword evidence="9 12" id="KW-0811">Translocation</keyword>
<dbReference type="GO" id="GO:0009306">
    <property type="term" value="P:protein secretion"/>
    <property type="evidence" value="ECO:0007669"/>
    <property type="project" value="UniProtKB-UniRule"/>
</dbReference>
<dbReference type="RefSeq" id="WP_271186705.1">
    <property type="nucleotide sequence ID" value="NZ_BSFE01000004.1"/>
</dbReference>
<evidence type="ECO:0000313" key="14">
    <source>
        <dbReference type="Proteomes" id="UP001143486"/>
    </source>
</evidence>
<evidence type="ECO:0000256" key="6">
    <source>
        <dbReference type="ARBA" id="ARBA00022692"/>
    </source>
</evidence>
<comment type="caution">
    <text evidence="13">The sequence shown here is derived from an EMBL/GenBank/DDBJ whole genome shotgun (WGS) entry which is preliminary data.</text>
</comment>
<dbReference type="GO" id="GO:0043952">
    <property type="term" value="P:protein transport by the Sec complex"/>
    <property type="evidence" value="ECO:0007669"/>
    <property type="project" value="TreeGrafter"/>
</dbReference>
<evidence type="ECO:0000256" key="7">
    <source>
        <dbReference type="ARBA" id="ARBA00022927"/>
    </source>
</evidence>
<feature type="transmembrane region" description="Helical" evidence="12">
    <location>
        <begin position="53"/>
        <end position="73"/>
    </location>
</feature>
<name>A0A9W6IL81_9PROT</name>
<keyword evidence="10 12" id="KW-0472">Membrane</keyword>
<evidence type="ECO:0000256" key="2">
    <source>
        <dbReference type="ARBA" id="ARBA00008445"/>
    </source>
</evidence>
<keyword evidence="6 12" id="KW-0812">Transmembrane</keyword>
<dbReference type="GO" id="GO:0015450">
    <property type="term" value="F:protein-transporting ATPase activity"/>
    <property type="evidence" value="ECO:0007669"/>
    <property type="project" value="UniProtKB-UniRule"/>
</dbReference>
<dbReference type="AlphaFoldDB" id="A0A9W6IL81"/>
<dbReference type="Pfam" id="PF03840">
    <property type="entry name" value="SecG"/>
    <property type="match status" value="1"/>
</dbReference>
<evidence type="ECO:0000256" key="1">
    <source>
        <dbReference type="ARBA" id="ARBA00004651"/>
    </source>
</evidence>
<dbReference type="PRINTS" id="PR01651">
    <property type="entry name" value="SECGEXPORT"/>
</dbReference>
<dbReference type="InterPro" id="IPR004692">
    <property type="entry name" value="SecG"/>
</dbReference>
<evidence type="ECO:0000256" key="12">
    <source>
        <dbReference type="RuleBase" id="RU365087"/>
    </source>
</evidence>
<accession>A0A9W6IL81</accession>
<keyword evidence="5 12" id="KW-1003">Cell membrane</keyword>
<dbReference type="EMBL" id="BSFE01000004">
    <property type="protein sequence ID" value="GLK52337.1"/>
    <property type="molecule type" value="Genomic_DNA"/>
</dbReference>
<dbReference type="PANTHER" id="PTHR34182">
    <property type="entry name" value="PROTEIN-EXPORT MEMBRANE PROTEIN SECG"/>
    <property type="match status" value="1"/>
</dbReference>
<sequence>MTTVLLIIQLLVAAGLVGVILMQRSEGGALGIGGGGGGMMSSRGAANVLTRTTMLLGAVFIANSILLAVVASVDADGRSVFDRTVEENPAIGVLDEEEEPGTGVPTDG</sequence>
<comment type="subcellular location">
    <subcellularLocation>
        <location evidence="1 12">Cell membrane</location>
        <topology evidence="1 12">Multi-pass membrane protein</topology>
    </subcellularLocation>
</comment>
<dbReference type="PANTHER" id="PTHR34182:SF1">
    <property type="entry name" value="PROTEIN-EXPORT MEMBRANE PROTEIN SECG"/>
    <property type="match status" value="1"/>
</dbReference>
<comment type="function">
    <text evidence="11 12">Involved in protein export. Participates in an early event of protein translocation.</text>
</comment>
<keyword evidence="14" id="KW-1185">Reference proteome</keyword>
<keyword evidence="8 12" id="KW-1133">Transmembrane helix</keyword>
<dbReference type="GO" id="GO:0065002">
    <property type="term" value="P:intracellular protein transmembrane transport"/>
    <property type="evidence" value="ECO:0007669"/>
    <property type="project" value="TreeGrafter"/>
</dbReference>
<gene>
    <name evidence="13" type="ORF">GCM10017621_18450</name>
</gene>
<comment type="similarity">
    <text evidence="2 12">Belongs to the SecG family.</text>
</comment>
<evidence type="ECO:0000256" key="8">
    <source>
        <dbReference type="ARBA" id="ARBA00022989"/>
    </source>
</evidence>
<evidence type="ECO:0000256" key="3">
    <source>
        <dbReference type="ARBA" id="ARBA00017876"/>
    </source>
</evidence>
<evidence type="ECO:0000313" key="13">
    <source>
        <dbReference type="EMBL" id="GLK52337.1"/>
    </source>
</evidence>
<reference evidence="13" key="1">
    <citation type="journal article" date="2014" name="Int. J. Syst. Evol. Microbiol.">
        <title>Complete genome sequence of Corynebacterium casei LMG S-19264T (=DSM 44701T), isolated from a smear-ripened cheese.</title>
        <authorList>
            <consortium name="US DOE Joint Genome Institute (JGI-PGF)"/>
            <person name="Walter F."/>
            <person name="Albersmeier A."/>
            <person name="Kalinowski J."/>
            <person name="Ruckert C."/>
        </authorList>
    </citation>
    <scope>NUCLEOTIDE SEQUENCE</scope>
    <source>
        <strain evidence="13">VKM B-1513</strain>
    </source>
</reference>